<feature type="transmembrane region" description="Helical" evidence="6">
    <location>
        <begin position="536"/>
        <end position="557"/>
    </location>
</feature>
<evidence type="ECO:0000256" key="6">
    <source>
        <dbReference type="SAM" id="Phobius"/>
    </source>
</evidence>
<keyword evidence="9" id="KW-1185">Reference proteome</keyword>
<dbReference type="eggNOG" id="ENOG502QQB2">
    <property type="taxonomic scope" value="Eukaryota"/>
</dbReference>
<dbReference type="HOGENOM" id="CLU_013958_0_1_1"/>
<proteinExistence type="inferred from homology"/>
<keyword evidence="4 6" id="KW-1133">Transmembrane helix</keyword>
<evidence type="ECO:0000313" key="9">
    <source>
        <dbReference type="Proteomes" id="UP000014500"/>
    </source>
</evidence>
<dbReference type="PANTHER" id="PTHR23302:SF43">
    <property type="entry name" value="TMC DOMAIN-CONTAINING PROTEIN"/>
    <property type="match status" value="1"/>
</dbReference>
<evidence type="ECO:0000256" key="2">
    <source>
        <dbReference type="ARBA" id="ARBA00006510"/>
    </source>
</evidence>
<dbReference type="GO" id="GO:0008381">
    <property type="term" value="F:mechanosensitive monoatomic ion channel activity"/>
    <property type="evidence" value="ECO:0007669"/>
    <property type="project" value="TreeGrafter"/>
</dbReference>
<feature type="domain" description="TMC" evidence="7">
    <location>
        <begin position="527"/>
        <end position="590"/>
    </location>
</feature>
<reference evidence="9" key="1">
    <citation type="submission" date="2011-05" db="EMBL/GenBank/DDBJ databases">
        <authorList>
            <person name="Richards S.R."/>
            <person name="Qu J."/>
            <person name="Jiang H."/>
            <person name="Jhangiani S.N."/>
            <person name="Agravi P."/>
            <person name="Goodspeed R."/>
            <person name="Gross S."/>
            <person name="Mandapat C."/>
            <person name="Jackson L."/>
            <person name="Mathew T."/>
            <person name="Pu L."/>
            <person name="Thornton R."/>
            <person name="Saada N."/>
            <person name="Wilczek-Boney K.B."/>
            <person name="Lee S."/>
            <person name="Kovar C."/>
            <person name="Wu Y."/>
            <person name="Scherer S.E."/>
            <person name="Worley K.C."/>
            <person name="Muzny D.M."/>
            <person name="Gibbs R."/>
        </authorList>
    </citation>
    <scope>NUCLEOTIDE SEQUENCE</scope>
    <source>
        <strain evidence="9">Brora</strain>
    </source>
</reference>
<keyword evidence="3 6" id="KW-0812">Transmembrane</keyword>
<feature type="transmembrane region" description="Helical" evidence="6">
    <location>
        <begin position="450"/>
        <end position="469"/>
    </location>
</feature>
<protein>
    <recommendedName>
        <fullName evidence="7">TMC domain-containing protein</fullName>
    </recommendedName>
</protein>
<dbReference type="PANTHER" id="PTHR23302">
    <property type="entry name" value="TRANSMEMBRANE CHANNEL-RELATED"/>
    <property type="match status" value="1"/>
</dbReference>
<dbReference type="Pfam" id="PF07810">
    <property type="entry name" value="TMC"/>
    <property type="match status" value="1"/>
</dbReference>
<name>T1JNJ5_STRMM</name>
<dbReference type="Proteomes" id="UP000014500">
    <property type="component" value="Unassembled WGS sequence"/>
</dbReference>
<dbReference type="OMA" id="SLPHAYF"/>
<sequence length="728" mass="84279">MAKRFYAEDYRSRNNDFDNDGVRIEMEPVDSYSQFPGASTSRIPDNHDIYNDHYALNENYHTIPRSLKEQLPSRSMDVTRKPSSHGSCSLHGTLRIRTVSILKDLSEDKVIEMLENDPKIEDLDELAAGKHTEATLKQLHYSLTGKRKVKARLDKRGSKLHKKVGCLKQMKYTLSMKWYKFKNGLKESLSSLELWQKPIHIIEGKFGTSVASYFYLLRWLLRLNVLTFLLQFSFVVGPQMLLNFFPDAQEEPLPCRVNSTISGNFTKLPIKMKKSEFSPEILLTGSGWLEYSSFYYGGYSNTILTLANGVYYNIPLAYLSVIGVNIVLVLIFMAVKLAKSHKERFIEHSGLKMNFFSNKVFCGWDFAITNPKAAQLHSACLRLDLIEYLSRLQKRTIIRTIEEKTIRFFRFLFFHFLSFAVLGLTGYLIFVLLHEKYLNTDIKVLGEMSLSLTVVLITIVVPSILTFMVKFEGYHSRRIQLWINMIRSLLLIGVIIGILLLFWIPGINLSLISTILTTNNEFNKHSCWETQLGMEIYRLVIMDFIVCCVLHFFTFWIKSILYKSGFKYLGTVEFDVAWNFWNLLYNQYSLRLHAQPAEQSLRAQNAQTIFLIIAFLALVFSLLGMGYIIIQVKPSMLCGPFSARDYPYSIIFCITESFQEYEICVTYYSRALAAANLKMMTLLRQQVVLEGKDKVMRTTRGFLRNVDPIRLNRANFLEKDRPRPSTEF</sequence>
<evidence type="ECO:0000313" key="8">
    <source>
        <dbReference type="EnsemblMetazoa" id="SMAR015424-PA"/>
    </source>
</evidence>
<comment type="similarity">
    <text evidence="2">Belongs to the TMC family.</text>
</comment>
<comment type="subcellular location">
    <subcellularLocation>
        <location evidence="1">Membrane</location>
        <topology evidence="1">Multi-pass membrane protein</topology>
    </subcellularLocation>
</comment>
<dbReference type="AlphaFoldDB" id="T1JNJ5"/>
<evidence type="ECO:0000256" key="3">
    <source>
        <dbReference type="ARBA" id="ARBA00022692"/>
    </source>
</evidence>
<reference evidence="8" key="2">
    <citation type="submission" date="2015-02" db="UniProtKB">
        <authorList>
            <consortium name="EnsemblMetazoa"/>
        </authorList>
    </citation>
    <scope>IDENTIFICATION</scope>
</reference>
<evidence type="ECO:0000256" key="1">
    <source>
        <dbReference type="ARBA" id="ARBA00004141"/>
    </source>
</evidence>
<feature type="transmembrane region" description="Helical" evidence="6">
    <location>
        <begin position="489"/>
        <end position="516"/>
    </location>
</feature>
<dbReference type="EnsemblMetazoa" id="SMAR015424-RA">
    <property type="protein sequence ID" value="SMAR015424-PA"/>
    <property type="gene ID" value="SMAR015424"/>
</dbReference>
<dbReference type="EMBL" id="JH431950">
    <property type="status" value="NOT_ANNOTATED_CDS"/>
    <property type="molecule type" value="Genomic_DNA"/>
</dbReference>
<evidence type="ECO:0000256" key="5">
    <source>
        <dbReference type="ARBA" id="ARBA00023136"/>
    </source>
</evidence>
<feature type="transmembrane region" description="Helical" evidence="6">
    <location>
        <begin position="316"/>
        <end position="335"/>
    </location>
</feature>
<feature type="transmembrane region" description="Helical" evidence="6">
    <location>
        <begin position="609"/>
        <end position="630"/>
    </location>
</feature>
<dbReference type="InterPro" id="IPR012496">
    <property type="entry name" value="TMC_dom"/>
</dbReference>
<dbReference type="PhylomeDB" id="T1JNJ5"/>
<evidence type="ECO:0000256" key="4">
    <source>
        <dbReference type="ARBA" id="ARBA00022989"/>
    </source>
</evidence>
<dbReference type="InterPro" id="IPR038900">
    <property type="entry name" value="TMC"/>
</dbReference>
<keyword evidence="5 6" id="KW-0472">Membrane</keyword>
<evidence type="ECO:0000259" key="7">
    <source>
        <dbReference type="Pfam" id="PF07810"/>
    </source>
</evidence>
<dbReference type="STRING" id="126957.T1JNJ5"/>
<accession>T1JNJ5</accession>
<dbReference type="GO" id="GO:0005886">
    <property type="term" value="C:plasma membrane"/>
    <property type="evidence" value="ECO:0007669"/>
    <property type="project" value="InterPro"/>
</dbReference>
<feature type="transmembrane region" description="Helical" evidence="6">
    <location>
        <begin position="219"/>
        <end position="237"/>
    </location>
</feature>
<organism evidence="8 9">
    <name type="scientific">Strigamia maritima</name>
    <name type="common">European centipede</name>
    <name type="synonym">Geophilus maritimus</name>
    <dbReference type="NCBI Taxonomy" id="126957"/>
    <lineage>
        <taxon>Eukaryota</taxon>
        <taxon>Metazoa</taxon>
        <taxon>Ecdysozoa</taxon>
        <taxon>Arthropoda</taxon>
        <taxon>Myriapoda</taxon>
        <taxon>Chilopoda</taxon>
        <taxon>Pleurostigmophora</taxon>
        <taxon>Geophilomorpha</taxon>
        <taxon>Linotaeniidae</taxon>
        <taxon>Strigamia</taxon>
    </lineage>
</organism>
<feature type="transmembrane region" description="Helical" evidence="6">
    <location>
        <begin position="408"/>
        <end position="430"/>
    </location>
</feature>